<name>A0A136KKD8_9BACT</name>
<accession>A0A136KKD8</accession>
<dbReference type="AlphaFoldDB" id="A0A136KKD8"/>
<sequence length="67" mass="7477">MEPTTPDYFKVLGNYGLNWSQPINPSDPLPSHMDRSSRDGGSHRPLLSEQQKAPTESVAIPEYIPEP</sequence>
<gene>
    <name evidence="2" type="ORF">UZ20_WS6002000182</name>
</gene>
<dbReference type="STRING" id="1617427.UZ20_WS6002000182"/>
<organism evidence="2 3">
    <name type="scientific">candidate division WS6 bacterium OLB21</name>
    <dbReference type="NCBI Taxonomy" id="1617427"/>
    <lineage>
        <taxon>Bacteria</taxon>
        <taxon>Candidatus Dojkabacteria</taxon>
    </lineage>
</organism>
<protein>
    <submittedName>
        <fullName evidence="2">Uncharacterized protein</fullName>
    </submittedName>
</protein>
<evidence type="ECO:0000313" key="3">
    <source>
        <dbReference type="Proteomes" id="UP000070449"/>
    </source>
</evidence>
<dbReference type="EMBL" id="JYPD01000011">
    <property type="protein sequence ID" value="KXK09874.1"/>
    <property type="molecule type" value="Genomic_DNA"/>
</dbReference>
<evidence type="ECO:0000256" key="1">
    <source>
        <dbReference type="SAM" id="MobiDB-lite"/>
    </source>
</evidence>
<comment type="caution">
    <text evidence="2">The sequence shown here is derived from an EMBL/GenBank/DDBJ whole genome shotgun (WGS) entry which is preliminary data.</text>
</comment>
<feature type="region of interest" description="Disordered" evidence="1">
    <location>
        <begin position="19"/>
        <end position="67"/>
    </location>
</feature>
<evidence type="ECO:0000313" key="2">
    <source>
        <dbReference type="EMBL" id="KXK09874.1"/>
    </source>
</evidence>
<reference evidence="2 3" key="1">
    <citation type="submission" date="2015-02" db="EMBL/GenBank/DDBJ databases">
        <title>Improved understanding of the partial-nitritation anammox process through 23 genomes representing the majority of the microbial community.</title>
        <authorList>
            <person name="Speth D.R."/>
            <person name="In T Zandt M."/>
            <person name="Guerrero Cruz S."/>
            <person name="Jetten M.S."/>
            <person name="Dutilh B.E."/>
        </authorList>
    </citation>
    <scope>NUCLEOTIDE SEQUENCE [LARGE SCALE GENOMIC DNA]</scope>
    <source>
        <strain evidence="2">OLB21</strain>
    </source>
</reference>
<feature type="compositionally biased region" description="Basic and acidic residues" evidence="1">
    <location>
        <begin position="32"/>
        <end position="42"/>
    </location>
</feature>
<dbReference type="Proteomes" id="UP000070449">
    <property type="component" value="Unassembled WGS sequence"/>
</dbReference>
<proteinExistence type="predicted"/>